<keyword evidence="1" id="KW-0472">Membrane</keyword>
<feature type="transmembrane region" description="Helical" evidence="1">
    <location>
        <begin position="42"/>
        <end position="64"/>
    </location>
</feature>
<name>A0A1J5QPJ5_9ZZZZ</name>
<accession>A0A1J5QPJ5</accession>
<keyword evidence="1" id="KW-0812">Transmembrane</keyword>
<evidence type="ECO:0008006" key="3">
    <source>
        <dbReference type="Google" id="ProtNLM"/>
    </source>
</evidence>
<evidence type="ECO:0000313" key="2">
    <source>
        <dbReference type="EMBL" id="OIQ85502.1"/>
    </source>
</evidence>
<dbReference type="EMBL" id="MLJW01000539">
    <property type="protein sequence ID" value="OIQ85502.1"/>
    <property type="molecule type" value="Genomic_DNA"/>
</dbReference>
<sequence length="230" mass="24036">MTTATRRAERSASTVTTMTRLPQVNLLPPEVRASRQLNAIKGWLGLGVVASILLVGAGYGLSYLDVRSANSDLATSQTKTDGLIAQERKYAAVTPVETELQRITAAQAVGSSTEIRWAAYLDAISSVLPQGMSIKSMAVQAGDPVNGNTASVDVLTGSSVGTVTFVCTSSTLPDTVSWLNALDTLAGFTDARMTTAKLAGPGPTFWYETTTTVNVTKSAFVKHVFAGGGS</sequence>
<proteinExistence type="predicted"/>
<protein>
    <recommendedName>
        <fullName evidence="3">Fimbrial assembly protein (PilN)</fullName>
    </recommendedName>
</protein>
<keyword evidence="1" id="KW-1133">Transmembrane helix</keyword>
<reference evidence="2" key="1">
    <citation type="submission" date="2016-10" db="EMBL/GenBank/DDBJ databases">
        <title>Sequence of Gallionella enrichment culture.</title>
        <authorList>
            <person name="Poehlein A."/>
            <person name="Muehling M."/>
            <person name="Daniel R."/>
        </authorList>
    </citation>
    <scope>NUCLEOTIDE SEQUENCE</scope>
</reference>
<evidence type="ECO:0000256" key="1">
    <source>
        <dbReference type="SAM" id="Phobius"/>
    </source>
</evidence>
<comment type="caution">
    <text evidence="2">The sequence shown here is derived from an EMBL/GenBank/DDBJ whole genome shotgun (WGS) entry which is preliminary data.</text>
</comment>
<organism evidence="2">
    <name type="scientific">mine drainage metagenome</name>
    <dbReference type="NCBI Taxonomy" id="410659"/>
    <lineage>
        <taxon>unclassified sequences</taxon>
        <taxon>metagenomes</taxon>
        <taxon>ecological metagenomes</taxon>
    </lineage>
</organism>
<gene>
    <name evidence="2" type="ORF">GALL_326470</name>
</gene>
<dbReference type="AlphaFoldDB" id="A0A1J5QPJ5"/>